<feature type="domain" description="C2H2-type" evidence="13">
    <location>
        <begin position="42"/>
        <end position="72"/>
    </location>
</feature>
<gene>
    <name evidence="14" type="ORF">Kpol_1050p109</name>
</gene>
<sequence length="384" mass="43760">MEELSLWKSECTPPLQRTNTGGGGGGSSGSVTSSTASRSKRFFCDYDGCDKAFSRPVLLTDHQQSVHLRIKPFKCDQCDSAFSKKSHLERHLFSHSSEKPFTCAVCNKGLTTRQQLKRHEITHTKSFVCPHDGCSESFYKHPQLRSHILAVHLQKLRCQHCSKDFQRPYRLRLHIAKHHNPDVENPYQCTFGGCSLSFKTWTALQTHTKNDHPKLKCAICDKPCVGEAGLQMHMEVHNEFLVAKNWKCSKCDPPISFVKKNELITHYLEIHKEELPPGLVESASEPTSKVAESPANEILTRAKRRKLNNASAVLNEEKLEEYLESGNSGLSLLLNTVGRRLKCKYLGCSRTFKTEERYDKHIHRHKIHELKLKIAITKEDTDKE</sequence>
<dbReference type="GO" id="GO:0045944">
    <property type="term" value="P:positive regulation of transcription by RNA polymerase II"/>
    <property type="evidence" value="ECO:0007669"/>
    <property type="project" value="UniProtKB-ARBA"/>
</dbReference>
<dbReference type="SUPFAM" id="SSF57667">
    <property type="entry name" value="beta-beta-alpha zinc fingers"/>
    <property type="match status" value="3"/>
</dbReference>
<feature type="domain" description="C2H2-type" evidence="13">
    <location>
        <begin position="127"/>
        <end position="152"/>
    </location>
</feature>
<dbReference type="STRING" id="436907.A7TF03"/>
<dbReference type="PANTHER" id="PTHR19818">
    <property type="entry name" value="ZINC FINGER PROTEIN ZIC AND GLI"/>
    <property type="match status" value="1"/>
</dbReference>
<dbReference type="RefSeq" id="XP_001647107.1">
    <property type="nucleotide sequence ID" value="XM_001647057.1"/>
</dbReference>
<dbReference type="AlphaFoldDB" id="A7TF03"/>
<proteinExistence type="predicted"/>
<dbReference type="GO" id="GO:0000981">
    <property type="term" value="F:DNA-binding transcription factor activity, RNA polymerase II-specific"/>
    <property type="evidence" value="ECO:0007669"/>
    <property type="project" value="TreeGrafter"/>
</dbReference>
<dbReference type="GO" id="GO:0008270">
    <property type="term" value="F:zinc ion binding"/>
    <property type="evidence" value="ECO:0007669"/>
    <property type="project" value="UniProtKB-KW"/>
</dbReference>
<dbReference type="GO" id="GO:0005634">
    <property type="term" value="C:nucleus"/>
    <property type="evidence" value="ECO:0007669"/>
    <property type="project" value="UniProtKB-SubCell"/>
</dbReference>
<name>A7TF03_VANPO</name>
<evidence type="ECO:0000256" key="6">
    <source>
        <dbReference type="ARBA" id="ARBA00023015"/>
    </source>
</evidence>
<accession>A7TF03</accession>
<dbReference type="SMART" id="SM00355">
    <property type="entry name" value="ZnF_C2H2"/>
    <property type="match status" value="9"/>
</dbReference>
<feature type="region of interest" description="Disordered" evidence="12">
    <location>
        <begin position="1"/>
        <end position="34"/>
    </location>
</feature>
<evidence type="ECO:0000256" key="7">
    <source>
        <dbReference type="ARBA" id="ARBA00023125"/>
    </source>
</evidence>
<dbReference type="OrthoDB" id="4748970at2759"/>
<dbReference type="FunFam" id="3.30.160.60:FF:002391">
    <property type="entry name" value="Transcription factor IIIA"/>
    <property type="match status" value="1"/>
</dbReference>
<evidence type="ECO:0000256" key="5">
    <source>
        <dbReference type="ARBA" id="ARBA00022833"/>
    </source>
</evidence>
<dbReference type="FunCoup" id="A7TF03">
    <property type="interactions" value="47"/>
</dbReference>
<dbReference type="InterPro" id="IPR013087">
    <property type="entry name" value="Znf_C2H2_type"/>
</dbReference>
<organism evidence="15">
    <name type="scientific">Vanderwaltozyma polyspora (strain ATCC 22028 / DSM 70294 / BCRC 21397 / CBS 2163 / NBRC 10782 / NRRL Y-8283 / UCD 57-17)</name>
    <name type="common">Kluyveromyces polysporus</name>
    <dbReference type="NCBI Taxonomy" id="436907"/>
    <lineage>
        <taxon>Eukaryota</taxon>
        <taxon>Fungi</taxon>
        <taxon>Dikarya</taxon>
        <taxon>Ascomycota</taxon>
        <taxon>Saccharomycotina</taxon>
        <taxon>Saccharomycetes</taxon>
        <taxon>Saccharomycetales</taxon>
        <taxon>Saccharomycetaceae</taxon>
        <taxon>Vanderwaltozyma</taxon>
    </lineage>
</organism>
<evidence type="ECO:0000313" key="15">
    <source>
        <dbReference type="Proteomes" id="UP000000267"/>
    </source>
</evidence>
<keyword evidence="5" id="KW-0862">Zinc</keyword>
<evidence type="ECO:0000256" key="4">
    <source>
        <dbReference type="ARBA" id="ARBA00022771"/>
    </source>
</evidence>
<dbReference type="InterPro" id="IPR050329">
    <property type="entry name" value="GLI_C2H2-zinc-finger"/>
</dbReference>
<keyword evidence="8" id="KW-0804">Transcription</keyword>
<evidence type="ECO:0000256" key="1">
    <source>
        <dbReference type="ARBA" id="ARBA00004123"/>
    </source>
</evidence>
<evidence type="ECO:0000256" key="2">
    <source>
        <dbReference type="ARBA" id="ARBA00022723"/>
    </source>
</evidence>
<dbReference type="KEGG" id="vpo:Kpol_1050p109"/>
<keyword evidence="6" id="KW-0805">Transcription regulation</keyword>
<evidence type="ECO:0000259" key="13">
    <source>
        <dbReference type="PROSITE" id="PS50157"/>
    </source>
</evidence>
<keyword evidence="2" id="KW-0479">Metal-binding</keyword>
<evidence type="ECO:0000256" key="12">
    <source>
        <dbReference type="SAM" id="MobiDB-lite"/>
    </source>
</evidence>
<dbReference type="Gene3D" id="3.30.160.60">
    <property type="entry name" value="Classic Zinc Finger"/>
    <property type="match status" value="6"/>
</dbReference>
<evidence type="ECO:0000256" key="10">
    <source>
        <dbReference type="ARBA" id="ARBA00040434"/>
    </source>
</evidence>
<feature type="domain" description="C2H2-type" evidence="13">
    <location>
        <begin position="101"/>
        <end position="124"/>
    </location>
</feature>
<dbReference type="PROSITE" id="PS00028">
    <property type="entry name" value="ZINC_FINGER_C2H2_1"/>
    <property type="match status" value="8"/>
</dbReference>
<keyword evidence="3" id="KW-0677">Repeat</keyword>
<dbReference type="Pfam" id="PF12874">
    <property type="entry name" value="zf-met"/>
    <property type="match status" value="1"/>
</dbReference>
<keyword evidence="9" id="KW-0539">Nucleus</keyword>
<dbReference type="PANTHER" id="PTHR19818:SF139">
    <property type="entry name" value="PAIR-RULE PROTEIN ODD-PAIRED"/>
    <property type="match status" value="1"/>
</dbReference>
<dbReference type="FunFam" id="3.30.160.60:FF:000604">
    <property type="entry name" value="Histone H4 transcription factor-like Protein"/>
    <property type="match status" value="1"/>
</dbReference>
<keyword evidence="15" id="KW-1185">Reference proteome</keyword>
<evidence type="ECO:0000256" key="11">
    <source>
        <dbReference type="PROSITE-ProRule" id="PRU00042"/>
    </source>
</evidence>
<feature type="domain" description="C2H2-type" evidence="13">
    <location>
        <begin position="156"/>
        <end position="184"/>
    </location>
</feature>
<keyword evidence="4 11" id="KW-0863">Zinc-finger</keyword>
<dbReference type="GO" id="GO:0000978">
    <property type="term" value="F:RNA polymerase II cis-regulatory region sequence-specific DNA binding"/>
    <property type="evidence" value="ECO:0007669"/>
    <property type="project" value="TreeGrafter"/>
</dbReference>
<dbReference type="Proteomes" id="UP000000267">
    <property type="component" value="Unassembled WGS sequence"/>
</dbReference>
<dbReference type="PROSITE" id="PS50157">
    <property type="entry name" value="ZINC_FINGER_C2H2_2"/>
    <property type="match status" value="6"/>
</dbReference>
<dbReference type="OMA" id="SFYKHPQ"/>
<dbReference type="InParanoid" id="A7TF03"/>
<dbReference type="HOGENOM" id="CLU_044102_0_0_1"/>
<dbReference type="InterPro" id="IPR036236">
    <property type="entry name" value="Znf_C2H2_sf"/>
</dbReference>
<comment type="subcellular location">
    <subcellularLocation>
        <location evidence="1">Nucleus</location>
    </subcellularLocation>
</comment>
<dbReference type="eggNOG" id="KOG1721">
    <property type="taxonomic scope" value="Eukaryota"/>
</dbReference>
<dbReference type="PhylomeDB" id="A7TF03"/>
<evidence type="ECO:0000256" key="9">
    <source>
        <dbReference type="ARBA" id="ARBA00023242"/>
    </source>
</evidence>
<evidence type="ECO:0000256" key="8">
    <source>
        <dbReference type="ARBA" id="ARBA00023163"/>
    </source>
</evidence>
<feature type="domain" description="C2H2-type" evidence="13">
    <location>
        <begin position="187"/>
        <end position="217"/>
    </location>
</feature>
<keyword evidence="7" id="KW-0238">DNA-binding</keyword>
<dbReference type="Pfam" id="PF00096">
    <property type="entry name" value="zf-C2H2"/>
    <property type="match status" value="3"/>
</dbReference>
<evidence type="ECO:0000256" key="3">
    <source>
        <dbReference type="ARBA" id="ARBA00022737"/>
    </source>
</evidence>
<dbReference type="EMBL" id="DS480381">
    <property type="protein sequence ID" value="EDO19249.1"/>
    <property type="molecule type" value="Genomic_DNA"/>
</dbReference>
<reference evidence="14 15" key="1">
    <citation type="journal article" date="2007" name="Proc. Natl. Acad. Sci. U.S.A.">
        <title>Independent sorting-out of thousands of duplicated gene pairs in two yeast species descended from a whole-genome duplication.</title>
        <authorList>
            <person name="Scannell D.R."/>
            <person name="Frank A.C."/>
            <person name="Conant G.C."/>
            <person name="Byrne K.P."/>
            <person name="Woolfit M."/>
            <person name="Wolfe K.H."/>
        </authorList>
    </citation>
    <scope>NUCLEOTIDE SEQUENCE [LARGE SCALE GENOMIC DNA]</scope>
    <source>
        <strain evidence="15">ATCC 22028 / DSM 70294 / BCRC 21397 / CBS 2163 / NBRC 10782 / NRRL Y-8283 / UCD 57-17</strain>
    </source>
</reference>
<evidence type="ECO:0000313" key="14">
    <source>
        <dbReference type="EMBL" id="EDO19249.1"/>
    </source>
</evidence>
<feature type="domain" description="C2H2-type" evidence="13">
    <location>
        <begin position="73"/>
        <end position="100"/>
    </location>
</feature>
<dbReference type="GeneID" id="5547584"/>
<protein>
    <recommendedName>
        <fullName evidence="10">Transcription factor IIIA</fullName>
    </recommendedName>
</protein>